<accession>A0A6C0IUL4</accession>
<reference evidence="1" key="1">
    <citation type="journal article" date="2020" name="Nature">
        <title>Giant virus diversity and host interactions through global metagenomics.</title>
        <authorList>
            <person name="Schulz F."/>
            <person name="Roux S."/>
            <person name="Paez-Espino D."/>
            <person name="Jungbluth S."/>
            <person name="Walsh D.A."/>
            <person name="Denef V.J."/>
            <person name="McMahon K.D."/>
            <person name="Konstantinidis K.T."/>
            <person name="Eloe-Fadrosh E.A."/>
            <person name="Kyrpides N.C."/>
            <person name="Woyke T."/>
        </authorList>
    </citation>
    <scope>NUCLEOTIDE SEQUENCE</scope>
    <source>
        <strain evidence="1">GVMAG-M-3300024302-11</strain>
    </source>
</reference>
<evidence type="ECO:0000313" key="1">
    <source>
        <dbReference type="EMBL" id="QHT96240.1"/>
    </source>
</evidence>
<proteinExistence type="predicted"/>
<dbReference type="AlphaFoldDB" id="A0A6C0IUL4"/>
<organism evidence="1">
    <name type="scientific">viral metagenome</name>
    <dbReference type="NCBI Taxonomy" id="1070528"/>
    <lineage>
        <taxon>unclassified sequences</taxon>
        <taxon>metagenomes</taxon>
        <taxon>organismal metagenomes</taxon>
    </lineage>
</organism>
<sequence length="323" mass="38499">MELNYKDLYYKYKYKYKQLLKNTIQKGGANISNFDNTLEIYNKLPESGLYDNNLSDIDRIKKFTKFCNYFIEKTKDYEDVILSKKKQSLEQKKLTNTKEYMLIVKTLADKGREYQKIGNDFEMKVFRQLLSIIIKILKLENSKLSVLHNPTLYFKDSNNDWLLIGEIDAVIIKEHDGINYIVAICEMKHNFDDIPDALFQIKRSFNVLKNKGINNVKLDNLILDEKYQLLDDSTYLNMGFIFTSEFDTKSEYFNVQSKLRHYLLNILHINYRVKYEKIFEKLKNKQVYFDRVLNTKILRYSSGVIETLKLYQSNNLIDRIQVI</sequence>
<name>A0A6C0IUL4_9ZZZZ</name>
<dbReference type="EMBL" id="MN740254">
    <property type="protein sequence ID" value="QHT96240.1"/>
    <property type="molecule type" value="Genomic_DNA"/>
</dbReference>
<protein>
    <submittedName>
        <fullName evidence="1">Uncharacterized protein</fullName>
    </submittedName>
</protein>